<keyword evidence="3" id="KW-1185">Reference proteome</keyword>
<name>A0A377GIJ5_9GAMM</name>
<dbReference type="RefSeq" id="WP_058469487.1">
    <property type="nucleotide sequence ID" value="NZ_CAAAIX010000003.1"/>
</dbReference>
<dbReference type="PIRSF" id="PIRSF020736">
    <property type="entry name" value="MiaE"/>
    <property type="match status" value="1"/>
</dbReference>
<evidence type="ECO:0000313" key="1">
    <source>
        <dbReference type="EMBL" id="SIQ89747.1"/>
    </source>
</evidence>
<dbReference type="Proteomes" id="UP000254374">
    <property type="component" value="Unassembled WGS sequence"/>
</dbReference>
<dbReference type="InterPro" id="IPR012347">
    <property type="entry name" value="Ferritin-like"/>
</dbReference>
<dbReference type="Gene3D" id="1.20.1260.10">
    <property type="match status" value="1"/>
</dbReference>
<dbReference type="SUPFAM" id="SSF47240">
    <property type="entry name" value="Ferritin-like"/>
    <property type="match status" value="1"/>
</dbReference>
<evidence type="ECO:0000313" key="4">
    <source>
        <dbReference type="Proteomes" id="UP000254374"/>
    </source>
</evidence>
<organism evidence="2 4">
    <name type="scientific">Fluoribacter gormanii</name>
    <dbReference type="NCBI Taxonomy" id="464"/>
    <lineage>
        <taxon>Bacteria</taxon>
        <taxon>Pseudomonadati</taxon>
        <taxon>Pseudomonadota</taxon>
        <taxon>Gammaproteobacteria</taxon>
        <taxon>Legionellales</taxon>
        <taxon>Legionellaceae</taxon>
        <taxon>Fluoribacter</taxon>
    </lineage>
</organism>
<dbReference type="EMBL" id="UGGV01000001">
    <property type="protein sequence ID" value="STO24660.1"/>
    <property type="molecule type" value="Genomic_DNA"/>
</dbReference>
<dbReference type="PANTHER" id="PTHR42637">
    <property type="entry name" value="TRNA-(MS[2]IO[6]A)-HYDROXYLASE"/>
    <property type="match status" value="1"/>
</dbReference>
<dbReference type="GO" id="GO:0045301">
    <property type="term" value="F:tRNA 2-(methylsulfanyl)-N(6)-isopentenyladenosine(37) hydroxylase activity"/>
    <property type="evidence" value="ECO:0007669"/>
    <property type="project" value="InterPro"/>
</dbReference>
<evidence type="ECO:0000313" key="3">
    <source>
        <dbReference type="Proteomes" id="UP000186808"/>
    </source>
</evidence>
<dbReference type="STRING" id="464.Lgor_3178"/>
<dbReference type="InterPro" id="IPR010386">
    <property type="entry name" value="tRNA-Hydrxlase_MiaE"/>
</dbReference>
<dbReference type="InterPro" id="IPR009078">
    <property type="entry name" value="Ferritin-like_SF"/>
</dbReference>
<proteinExistence type="predicted"/>
<dbReference type="CDD" id="cd07910">
    <property type="entry name" value="MiaE"/>
    <property type="match status" value="1"/>
</dbReference>
<dbReference type="PANTHER" id="PTHR42637:SF1">
    <property type="entry name" value="TRNA 2-(METHYLSULFANYL)-N(6)-ISOPENTENYLADENOSINE(37) HYDROXYLASE"/>
    <property type="match status" value="1"/>
</dbReference>
<sequence>MLKRLDTDLQLLNDFLQIKTPQRWLDFAADHIPLLLIDHAHCERKAAATAINFMGKYPEKRELVEVMSPLAREELLHFEKVINFMTNKGIEFCPLQPSGYATQMHKQVTSRNVLQRLCDQLIIGAIIEARSCERFHAIIPYLEDQDLVKFYGTLIKSEARHFEDYLRLAKLYGGNIEERLKLFLTIENDFILATDTVFRFHSGIPQIQ</sequence>
<dbReference type="Proteomes" id="UP000186808">
    <property type="component" value="Unassembled WGS sequence"/>
</dbReference>
<evidence type="ECO:0000313" key="2">
    <source>
        <dbReference type="EMBL" id="STO24660.1"/>
    </source>
</evidence>
<protein>
    <submittedName>
        <fullName evidence="1 2">tRNA-(Ms[2]io[6]A)-hydroxylase</fullName>
    </submittedName>
</protein>
<gene>
    <name evidence="2" type="ORF">NCTC11401_01477</name>
    <name evidence="1" type="ORF">SAMN05421777_10457</name>
</gene>
<dbReference type="AlphaFoldDB" id="A0A377GIJ5"/>
<dbReference type="GO" id="GO:0006400">
    <property type="term" value="P:tRNA modification"/>
    <property type="evidence" value="ECO:0007669"/>
    <property type="project" value="InterPro"/>
</dbReference>
<reference evidence="2 4" key="2">
    <citation type="submission" date="2018-06" db="EMBL/GenBank/DDBJ databases">
        <authorList>
            <consortium name="Pathogen Informatics"/>
            <person name="Doyle S."/>
        </authorList>
    </citation>
    <scope>NUCLEOTIDE SEQUENCE [LARGE SCALE GENOMIC DNA]</scope>
    <source>
        <strain evidence="2 4">NCTC11401</strain>
    </source>
</reference>
<dbReference type="EMBL" id="FTNL01000004">
    <property type="protein sequence ID" value="SIQ89747.1"/>
    <property type="molecule type" value="Genomic_DNA"/>
</dbReference>
<accession>A0A377GIJ5</accession>
<dbReference type="OrthoDB" id="9802518at2"/>
<reference evidence="1 3" key="1">
    <citation type="submission" date="2017-01" db="EMBL/GenBank/DDBJ databases">
        <authorList>
            <person name="Varghese N."/>
            <person name="Submissions S."/>
        </authorList>
    </citation>
    <scope>NUCLEOTIDE SEQUENCE [LARGE SCALE GENOMIC DNA]</scope>
    <source>
        <strain evidence="1 3">ATCC 33342</strain>
    </source>
</reference>
<dbReference type="Pfam" id="PF06175">
    <property type="entry name" value="MiaE"/>
    <property type="match status" value="1"/>
</dbReference>